<dbReference type="Proteomes" id="UP000655225">
    <property type="component" value="Unassembled WGS sequence"/>
</dbReference>
<evidence type="ECO:0000313" key="2">
    <source>
        <dbReference type="Proteomes" id="UP000655225"/>
    </source>
</evidence>
<dbReference type="EMBL" id="JABCRI010000002">
    <property type="protein sequence ID" value="KAF8411795.1"/>
    <property type="molecule type" value="Genomic_DNA"/>
</dbReference>
<gene>
    <name evidence="1" type="ORF">HHK36_004354</name>
</gene>
<sequence>MEGIVVGMVGNGIADNGGNATFGIVGMVGMVGIGGNEGLGKVGNWVLGNGGSVGNGKVGMVGREGNEVVGIGGNMGLGRVGIVGSDSAGGGATGSEVSKRWRAARLTSMHRAMTKDKMKQCIEAAMGLVVEGGGEKKGMEVGVEGMVICMVGNGIADNGGNATFGIVGMVGTGQWRQCRLRQSWQSGTRHWWQHRHWQSRDGVDGGGEKKGIEVGMKGIEVGMVGNGNADNGGNATFGRVGMVGMVGSGGNAGLGKVGNWVLGNGGSVGIGKVGTLGREGNEVVGIGGSMGLGRVGIVGSVSAGGGATGSKVSKRWRAARLTSMHSTMTKDKMKQCIEPWV</sequence>
<proteinExistence type="predicted"/>
<reference evidence="1 2" key="1">
    <citation type="submission" date="2020-04" db="EMBL/GenBank/DDBJ databases">
        <title>Plant Genome Project.</title>
        <authorList>
            <person name="Zhang R.-G."/>
        </authorList>
    </citation>
    <scope>NUCLEOTIDE SEQUENCE [LARGE SCALE GENOMIC DNA]</scope>
    <source>
        <strain evidence="1">YNK0</strain>
        <tissue evidence="1">Leaf</tissue>
    </source>
</reference>
<keyword evidence="2" id="KW-1185">Reference proteome</keyword>
<name>A0A834ZUA2_TETSI</name>
<dbReference type="AlphaFoldDB" id="A0A834ZUA2"/>
<dbReference type="OMA" id="CMEREGG"/>
<accession>A0A834ZUA2</accession>
<organism evidence="1 2">
    <name type="scientific">Tetracentron sinense</name>
    <name type="common">Spur-leaf</name>
    <dbReference type="NCBI Taxonomy" id="13715"/>
    <lineage>
        <taxon>Eukaryota</taxon>
        <taxon>Viridiplantae</taxon>
        <taxon>Streptophyta</taxon>
        <taxon>Embryophyta</taxon>
        <taxon>Tracheophyta</taxon>
        <taxon>Spermatophyta</taxon>
        <taxon>Magnoliopsida</taxon>
        <taxon>Trochodendrales</taxon>
        <taxon>Trochodendraceae</taxon>
        <taxon>Tetracentron</taxon>
    </lineage>
</organism>
<evidence type="ECO:0000313" key="1">
    <source>
        <dbReference type="EMBL" id="KAF8411795.1"/>
    </source>
</evidence>
<comment type="caution">
    <text evidence="1">The sequence shown here is derived from an EMBL/GenBank/DDBJ whole genome shotgun (WGS) entry which is preliminary data.</text>
</comment>
<protein>
    <submittedName>
        <fullName evidence="1">Uncharacterized protein</fullName>
    </submittedName>
</protein>